<organism evidence="1">
    <name type="scientific">uncultured Caudovirales phage</name>
    <dbReference type="NCBI Taxonomy" id="2100421"/>
    <lineage>
        <taxon>Viruses</taxon>
        <taxon>Duplodnaviria</taxon>
        <taxon>Heunggongvirae</taxon>
        <taxon>Uroviricota</taxon>
        <taxon>Caudoviricetes</taxon>
        <taxon>Peduoviridae</taxon>
        <taxon>Maltschvirus</taxon>
        <taxon>Maltschvirus maltsch</taxon>
    </lineage>
</organism>
<name>A0A6J7X0D7_9CAUD</name>
<dbReference type="EMBL" id="LR798312">
    <property type="protein sequence ID" value="CAB5222462.1"/>
    <property type="molecule type" value="Genomic_DNA"/>
</dbReference>
<sequence>MTTSIKPVRVQGQLFWSNWMGEFNTKFNEDNKKFECSIGMLSDAAAKALEELNIKIKKKPEQGNFIVGKSLYKFEPVDEEGNPVDIKTIGNGTKCVALVSSYKHKMSAAHGYAPSIKKIIITELVTYNPDKELSEEEDEFIL</sequence>
<accession>A0A6J7X0D7</accession>
<reference evidence="1" key="1">
    <citation type="submission" date="2020-05" db="EMBL/GenBank/DDBJ databases">
        <authorList>
            <person name="Chiriac C."/>
            <person name="Salcher M."/>
            <person name="Ghai R."/>
            <person name="Kavagutti S V."/>
        </authorList>
    </citation>
    <scope>NUCLEOTIDE SEQUENCE</scope>
</reference>
<protein>
    <submittedName>
        <fullName evidence="1">Uncharacterized protein</fullName>
    </submittedName>
</protein>
<gene>
    <name evidence="1" type="ORF">UFOVP371_9</name>
</gene>
<evidence type="ECO:0000313" key="1">
    <source>
        <dbReference type="EMBL" id="CAB5222462.1"/>
    </source>
</evidence>
<proteinExistence type="predicted"/>